<sequence length="215" mass="23638">MQKISAPIHSFAQNQNLEGMSLPGTGAIMAIIFSGLRDMPTIITHAAVPLCLGAGLGLQIIPPRLLLAGVVLAILPDADVLSFKFGIAYGNVFGHRGFTHSLLFAFVVPLLCVLFAGRWFRVGLVRSWLFLTVSLLSHSLLDSITTGGKGVGWLWPWLDERFFAPWQVIKVAPFALAQYTTPSGHQVIISELQWVWLPGAVLTLCLWAYRSRKKM</sequence>
<name>A0A564GT03_9ENTR</name>
<feature type="transmembrane region" description="Helical" evidence="1">
    <location>
        <begin position="97"/>
        <end position="116"/>
    </location>
</feature>
<keyword evidence="1" id="KW-1133">Transmembrane helix</keyword>
<evidence type="ECO:0000313" key="2">
    <source>
        <dbReference type="EMBL" id="VUS23301.1"/>
    </source>
</evidence>
<proteinExistence type="predicted"/>
<dbReference type="AlphaFoldDB" id="A0A564GT03"/>
<evidence type="ECO:0000256" key="1">
    <source>
        <dbReference type="SAM" id="Phobius"/>
    </source>
</evidence>
<feature type="transmembrane region" description="Helical" evidence="1">
    <location>
        <begin position="192"/>
        <end position="209"/>
    </location>
</feature>
<feature type="transmembrane region" description="Helical" evidence="1">
    <location>
        <begin position="65"/>
        <end position="85"/>
    </location>
</feature>
<reference evidence="2 3" key="1">
    <citation type="submission" date="2019-07" db="EMBL/GenBank/DDBJ databases">
        <authorList>
            <person name="Brisse S."/>
            <person name="Rodrigues C."/>
            <person name="Thorpe H."/>
        </authorList>
    </citation>
    <scope>NUCLEOTIDE SEQUENCE [LARGE SCALE GENOMIC DNA]</scope>
    <source>
        <strain evidence="2">SB6422</strain>
    </source>
</reference>
<gene>
    <name evidence="2" type="primary">ybcI</name>
    <name evidence="2" type="ORF">SB6422_00406</name>
</gene>
<keyword evidence="1" id="KW-0812">Transmembrane</keyword>
<accession>A0A564GT03</accession>
<dbReference type="Proteomes" id="UP000317374">
    <property type="component" value="Unassembled WGS sequence"/>
</dbReference>
<dbReference type="PANTHER" id="PTHR35531">
    <property type="entry name" value="INNER MEMBRANE PROTEIN YBCI-RELATED"/>
    <property type="match status" value="1"/>
</dbReference>
<organism evidence="2 3">
    <name type="scientific">Klebsiella huaxiensis</name>
    <dbReference type="NCBI Taxonomy" id="2153354"/>
    <lineage>
        <taxon>Bacteria</taxon>
        <taxon>Pseudomonadati</taxon>
        <taxon>Pseudomonadota</taxon>
        <taxon>Gammaproteobacteria</taxon>
        <taxon>Enterobacterales</taxon>
        <taxon>Enterobacteriaceae</taxon>
        <taxon>Klebsiella/Raoultella group</taxon>
        <taxon>Klebsiella</taxon>
    </lineage>
</organism>
<dbReference type="PANTHER" id="PTHR35531:SF1">
    <property type="entry name" value="INNER MEMBRANE PROTEIN YBCI-RELATED"/>
    <property type="match status" value="1"/>
</dbReference>
<dbReference type="EMBL" id="CABGGW010000001">
    <property type="protein sequence ID" value="VUS23301.1"/>
    <property type="molecule type" value="Genomic_DNA"/>
</dbReference>
<protein>
    <submittedName>
        <fullName evidence="2">Inner membrane protein YbcI</fullName>
    </submittedName>
</protein>
<dbReference type="Pfam" id="PF04307">
    <property type="entry name" value="YdjM"/>
    <property type="match status" value="1"/>
</dbReference>
<feature type="transmembrane region" description="Helical" evidence="1">
    <location>
        <begin position="42"/>
        <end position="58"/>
    </location>
</feature>
<keyword evidence="1" id="KW-0472">Membrane</keyword>
<evidence type="ECO:0000313" key="3">
    <source>
        <dbReference type="Proteomes" id="UP000317374"/>
    </source>
</evidence>
<dbReference type="InterPro" id="IPR007404">
    <property type="entry name" value="YdjM-like"/>
</dbReference>